<evidence type="ECO:0000256" key="10">
    <source>
        <dbReference type="SAM" id="Phobius"/>
    </source>
</evidence>
<dbReference type="RefSeq" id="XP_005830202.1">
    <property type="nucleotide sequence ID" value="XM_005830145.1"/>
</dbReference>
<dbReference type="KEGG" id="gtt:GUITHDRAFT_163963"/>
<dbReference type="PaxDb" id="55529-EKX43222"/>
<dbReference type="PANTHER" id="PTHR15959">
    <property type="entry name" value="SYNTAXIN-18"/>
    <property type="match status" value="1"/>
</dbReference>
<reference evidence="12" key="3">
    <citation type="submission" date="2015-06" db="UniProtKB">
        <authorList>
            <consortium name="EnsemblProtists"/>
        </authorList>
    </citation>
    <scope>IDENTIFICATION</scope>
</reference>
<dbReference type="EnsemblProtists" id="EKX43222">
    <property type="protein sequence ID" value="EKX43222"/>
    <property type="gene ID" value="GUITHDRAFT_163963"/>
</dbReference>
<proteinExistence type="inferred from homology"/>
<evidence type="ECO:0000256" key="9">
    <source>
        <dbReference type="SAM" id="Coils"/>
    </source>
</evidence>
<keyword evidence="8 10" id="KW-0472">Membrane</keyword>
<dbReference type="Gene3D" id="1.20.5.110">
    <property type="match status" value="1"/>
</dbReference>
<dbReference type="OrthoDB" id="342981at2759"/>
<evidence type="ECO:0000256" key="5">
    <source>
        <dbReference type="ARBA" id="ARBA00022927"/>
    </source>
</evidence>
<dbReference type="OMA" id="FVFQCRE"/>
<evidence type="ECO:0000313" key="12">
    <source>
        <dbReference type="EnsemblProtists" id="EKX43222"/>
    </source>
</evidence>
<keyword evidence="5" id="KW-0653">Protein transport</keyword>
<organism evidence="11">
    <name type="scientific">Guillardia theta (strain CCMP2712)</name>
    <name type="common">Cryptophyte</name>
    <dbReference type="NCBI Taxonomy" id="905079"/>
    <lineage>
        <taxon>Eukaryota</taxon>
        <taxon>Cryptophyceae</taxon>
        <taxon>Pyrenomonadales</taxon>
        <taxon>Geminigeraceae</taxon>
        <taxon>Guillardia</taxon>
    </lineage>
</organism>
<keyword evidence="13" id="KW-1185">Reference proteome</keyword>
<evidence type="ECO:0000256" key="1">
    <source>
        <dbReference type="ARBA" id="ARBA00004211"/>
    </source>
</evidence>
<evidence type="ECO:0000313" key="13">
    <source>
        <dbReference type="Proteomes" id="UP000011087"/>
    </source>
</evidence>
<evidence type="ECO:0000256" key="3">
    <source>
        <dbReference type="ARBA" id="ARBA00022448"/>
    </source>
</evidence>
<reference evidence="11 13" key="1">
    <citation type="journal article" date="2012" name="Nature">
        <title>Algal genomes reveal evolutionary mosaicism and the fate of nucleomorphs.</title>
        <authorList>
            <consortium name="DOE Joint Genome Institute"/>
            <person name="Curtis B.A."/>
            <person name="Tanifuji G."/>
            <person name="Burki F."/>
            <person name="Gruber A."/>
            <person name="Irimia M."/>
            <person name="Maruyama S."/>
            <person name="Arias M.C."/>
            <person name="Ball S.G."/>
            <person name="Gile G.H."/>
            <person name="Hirakawa Y."/>
            <person name="Hopkins J.F."/>
            <person name="Kuo A."/>
            <person name="Rensing S.A."/>
            <person name="Schmutz J."/>
            <person name="Symeonidi A."/>
            <person name="Elias M."/>
            <person name="Eveleigh R.J."/>
            <person name="Herman E.K."/>
            <person name="Klute M.J."/>
            <person name="Nakayama T."/>
            <person name="Obornik M."/>
            <person name="Reyes-Prieto A."/>
            <person name="Armbrust E.V."/>
            <person name="Aves S.J."/>
            <person name="Beiko R.G."/>
            <person name="Coutinho P."/>
            <person name="Dacks J.B."/>
            <person name="Durnford D.G."/>
            <person name="Fast N.M."/>
            <person name="Green B.R."/>
            <person name="Grisdale C.J."/>
            <person name="Hempel F."/>
            <person name="Henrissat B."/>
            <person name="Hoppner M.P."/>
            <person name="Ishida K."/>
            <person name="Kim E."/>
            <person name="Koreny L."/>
            <person name="Kroth P.G."/>
            <person name="Liu Y."/>
            <person name="Malik S.B."/>
            <person name="Maier U.G."/>
            <person name="McRose D."/>
            <person name="Mock T."/>
            <person name="Neilson J.A."/>
            <person name="Onodera N.T."/>
            <person name="Poole A.M."/>
            <person name="Pritham E.J."/>
            <person name="Richards T.A."/>
            <person name="Rocap G."/>
            <person name="Roy S.W."/>
            <person name="Sarai C."/>
            <person name="Schaack S."/>
            <person name="Shirato S."/>
            <person name="Slamovits C.H."/>
            <person name="Spencer D.F."/>
            <person name="Suzuki S."/>
            <person name="Worden A.Z."/>
            <person name="Zauner S."/>
            <person name="Barry K."/>
            <person name="Bell C."/>
            <person name="Bharti A.K."/>
            <person name="Crow J.A."/>
            <person name="Grimwood J."/>
            <person name="Kramer R."/>
            <person name="Lindquist E."/>
            <person name="Lucas S."/>
            <person name="Salamov A."/>
            <person name="McFadden G.I."/>
            <person name="Lane C.E."/>
            <person name="Keeling P.J."/>
            <person name="Gray M.W."/>
            <person name="Grigoriev I.V."/>
            <person name="Archibald J.M."/>
        </authorList>
    </citation>
    <scope>NUCLEOTIDE SEQUENCE</scope>
    <source>
        <strain evidence="11 13">CCMP2712</strain>
    </source>
</reference>
<feature type="coiled-coil region" evidence="9">
    <location>
        <begin position="174"/>
        <end position="208"/>
    </location>
</feature>
<dbReference type="GO" id="GO:0006890">
    <property type="term" value="P:retrograde vesicle-mediated transport, Golgi to endoplasmic reticulum"/>
    <property type="evidence" value="ECO:0007669"/>
    <property type="project" value="TreeGrafter"/>
</dbReference>
<evidence type="ECO:0000256" key="7">
    <source>
        <dbReference type="ARBA" id="ARBA00023054"/>
    </source>
</evidence>
<dbReference type="STRING" id="905079.L1J4H0"/>
<protein>
    <submittedName>
        <fullName evidence="11">Syntaxin 18</fullName>
    </submittedName>
</protein>
<dbReference type="Proteomes" id="UP000011087">
    <property type="component" value="Unassembled WGS sequence"/>
</dbReference>
<accession>L1J4H0</accession>
<dbReference type="PANTHER" id="PTHR15959:SF0">
    <property type="entry name" value="SYNTAXIN-18"/>
    <property type="match status" value="1"/>
</dbReference>
<dbReference type="EMBL" id="JH993012">
    <property type="protein sequence ID" value="EKX43222.1"/>
    <property type="molecule type" value="Genomic_DNA"/>
</dbReference>
<keyword evidence="4 10" id="KW-0812">Transmembrane</keyword>
<dbReference type="eggNOG" id="KOG3894">
    <property type="taxonomic scope" value="Eukaryota"/>
</dbReference>
<evidence type="ECO:0000313" key="11">
    <source>
        <dbReference type="EMBL" id="EKX43222.1"/>
    </source>
</evidence>
<dbReference type="GO" id="GO:0005783">
    <property type="term" value="C:endoplasmic reticulum"/>
    <property type="evidence" value="ECO:0007669"/>
    <property type="project" value="TreeGrafter"/>
</dbReference>
<keyword evidence="7 9" id="KW-0175">Coiled coil</keyword>
<dbReference type="GO" id="GO:0015031">
    <property type="term" value="P:protein transport"/>
    <property type="evidence" value="ECO:0007669"/>
    <property type="project" value="UniProtKB-KW"/>
</dbReference>
<dbReference type="GeneID" id="17299777"/>
<dbReference type="HOGENOM" id="CLU_981589_0_0_1"/>
<gene>
    <name evidence="11" type="primary">STX18</name>
    <name evidence="11" type="ORF">GUITHDRAFT_163963</name>
</gene>
<dbReference type="GO" id="GO:0031201">
    <property type="term" value="C:SNARE complex"/>
    <property type="evidence" value="ECO:0007669"/>
    <property type="project" value="TreeGrafter"/>
</dbReference>
<keyword evidence="6 10" id="KW-1133">Transmembrane helix</keyword>
<name>L1J4H0_GUITC</name>
<evidence type="ECO:0000256" key="6">
    <source>
        <dbReference type="ARBA" id="ARBA00022989"/>
    </source>
</evidence>
<feature type="transmembrane region" description="Helical" evidence="10">
    <location>
        <begin position="263"/>
        <end position="283"/>
    </location>
</feature>
<keyword evidence="3" id="KW-0813">Transport</keyword>
<comment type="subcellular location">
    <subcellularLocation>
        <location evidence="1">Membrane</location>
        <topology evidence="1">Single-pass type IV membrane protein</topology>
    </subcellularLocation>
</comment>
<sequence length="284" mass="32313">MDRTAEWLNALRQLRGDSKQVITPGLIPRKKQEGSASESARVIMAGIRKTHNLLQESKEAYFAVRGGMDDSDRDELDRTVKGFLTESSSDVDELRRRMKELLRGLNTDQQAHQQGMILVLLEGYEALSEKFRQFKSHRMEMAKMESKNVILGSAAVSSSRGICTDPPRGAICDLELTPEEQEMLKEENERLQEELDSELEQMVRMEGEIAKVTAMCEVASQKIMEQATEIDALYENVVHAVEDIDAGNIQLQKASEATVFSRFFMLIFLLLASFILLFLHWYMD</sequence>
<dbReference type="AlphaFoldDB" id="L1J4H0"/>
<reference evidence="13" key="2">
    <citation type="submission" date="2012-11" db="EMBL/GenBank/DDBJ databases">
        <authorList>
            <person name="Kuo A."/>
            <person name="Curtis B.A."/>
            <person name="Tanifuji G."/>
            <person name="Burki F."/>
            <person name="Gruber A."/>
            <person name="Irimia M."/>
            <person name="Maruyama S."/>
            <person name="Arias M.C."/>
            <person name="Ball S.G."/>
            <person name="Gile G.H."/>
            <person name="Hirakawa Y."/>
            <person name="Hopkins J.F."/>
            <person name="Rensing S.A."/>
            <person name="Schmutz J."/>
            <person name="Symeonidi A."/>
            <person name="Elias M."/>
            <person name="Eveleigh R.J."/>
            <person name="Herman E.K."/>
            <person name="Klute M.J."/>
            <person name="Nakayama T."/>
            <person name="Obornik M."/>
            <person name="Reyes-Prieto A."/>
            <person name="Armbrust E.V."/>
            <person name="Aves S.J."/>
            <person name="Beiko R.G."/>
            <person name="Coutinho P."/>
            <person name="Dacks J.B."/>
            <person name="Durnford D.G."/>
            <person name="Fast N.M."/>
            <person name="Green B.R."/>
            <person name="Grisdale C."/>
            <person name="Hempe F."/>
            <person name="Henrissat B."/>
            <person name="Hoppner M.P."/>
            <person name="Ishida K.-I."/>
            <person name="Kim E."/>
            <person name="Koreny L."/>
            <person name="Kroth P.G."/>
            <person name="Liu Y."/>
            <person name="Malik S.-B."/>
            <person name="Maier U.G."/>
            <person name="McRose D."/>
            <person name="Mock T."/>
            <person name="Neilson J.A."/>
            <person name="Onodera N.T."/>
            <person name="Poole A.M."/>
            <person name="Pritham E.J."/>
            <person name="Richards T.A."/>
            <person name="Rocap G."/>
            <person name="Roy S.W."/>
            <person name="Sarai C."/>
            <person name="Schaack S."/>
            <person name="Shirato S."/>
            <person name="Slamovits C.H."/>
            <person name="Spencer D.F."/>
            <person name="Suzuki S."/>
            <person name="Worden A.Z."/>
            <person name="Zauner S."/>
            <person name="Barry K."/>
            <person name="Bell C."/>
            <person name="Bharti A.K."/>
            <person name="Crow J.A."/>
            <person name="Grimwood J."/>
            <person name="Kramer R."/>
            <person name="Lindquist E."/>
            <person name="Lucas S."/>
            <person name="Salamov A."/>
            <person name="McFadden G.I."/>
            <person name="Lane C.E."/>
            <person name="Keeling P.J."/>
            <person name="Gray M.W."/>
            <person name="Grigoriev I.V."/>
            <person name="Archibald J.M."/>
        </authorList>
    </citation>
    <scope>NUCLEOTIDE SEQUENCE</scope>
    <source>
        <strain evidence="13">CCMP2712</strain>
    </source>
</reference>
<evidence type="ECO:0000256" key="2">
    <source>
        <dbReference type="ARBA" id="ARBA00009063"/>
    </source>
</evidence>
<evidence type="ECO:0000256" key="4">
    <source>
        <dbReference type="ARBA" id="ARBA00022692"/>
    </source>
</evidence>
<evidence type="ECO:0000256" key="8">
    <source>
        <dbReference type="ARBA" id="ARBA00023136"/>
    </source>
</evidence>
<comment type="similarity">
    <text evidence="2">Belongs to the syntaxin family.</text>
</comment>